<protein>
    <submittedName>
        <fullName evidence="1">Flagellar inner arm dynein light chain</fullName>
    </submittedName>
</protein>
<dbReference type="InterPro" id="IPR038586">
    <property type="entry name" value="Tctex-1-like_sf"/>
</dbReference>
<gene>
    <name evidence="1" type="ORF">THASP1DRAFT_22299</name>
</gene>
<sequence>MTTDAAAAAEDPNFVGIRPNFTQKFRPAVATKIIQQVLQEQLRNATYDAETATATATQLADMIKTKMQELELSRYKYVVNVVIGENAGVGARMDCRCFWDADTDKIVQETFSNDSLYCVAVAFGAYLY</sequence>
<accession>A0A4P9XUN2</accession>
<proteinExistence type="predicted"/>
<dbReference type="GO" id="GO:0045505">
    <property type="term" value="F:dynein intermediate chain binding"/>
    <property type="evidence" value="ECO:0007669"/>
    <property type="project" value="TreeGrafter"/>
</dbReference>
<dbReference type="Gene3D" id="3.30.1140.40">
    <property type="entry name" value="Tctex-1"/>
    <property type="match status" value="1"/>
</dbReference>
<evidence type="ECO:0000313" key="2">
    <source>
        <dbReference type="Proteomes" id="UP000271241"/>
    </source>
</evidence>
<dbReference type="AlphaFoldDB" id="A0A4P9XUN2"/>
<dbReference type="Pfam" id="PF03645">
    <property type="entry name" value="Tctex-1"/>
    <property type="match status" value="1"/>
</dbReference>
<keyword evidence="1" id="KW-0969">Cilium</keyword>
<dbReference type="GO" id="GO:0005868">
    <property type="term" value="C:cytoplasmic dynein complex"/>
    <property type="evidence" value="ECO:0007669"/>
    <property type="project" value="TreeGrafter"/>
</dbReference>
<keyword evidence="2" id="KW-1185">Reference proteome</keyword>
<name>A0A4P9XUN2_9FUNG</name>
<dbReference type="OrthoDB" id="10260741at2759"/>
<reference evidence="2" key="1">
    <citation type="journal article" date="2018" name="Nat. Microbiol.">
        <title>Leveraging single-cell genomics to expand the fungal tree of life.</title>
        <authorList>
            <person name="Ahrendt S.R."/>
            <person name="Quandt C.A."/>
            <person name="Ciobanu D."/>
            <person name="Clum A."/>
            <person name="Salamov A."/>
            <person name="Andreopoulos B."/>
            <person name="Cheng J.F."/>
            <person name="Woyke T."/>
            <person name="Pelin A."/>
            <person name="Henrissat B."/>
            <person name="Reynolds N.K."/>
            <person name="Benny G.L."/>
            <person name="Smith M.E."/>
            <person name="James T.Y."/>
            <person name="Grigoriev I.V."/>
        </authorList>
    </citation>
    <scope>NUCLEOTIDE SEQUENCE [LARGE SCALE GENOMIC DNA]</scope>
    <source>
        <strain evidence="2">RSA 1356</strain>
    </source>
</reference>
<evidence type="ECO:0000313" key="1">
    <source>
        <dbReference type="EMBL" id="RKP09933.1"/>
    </source>
</evidence>
<dbReference type="PANTHER" id="PTHR21255:SF7">
    <property type="entry name" value="DYNEIN LIGHT CHAIN TCTEX-TYPE PROTEIN 2B"/>
    <property type="match status" value="1"/>
</dbReference>
<organism evidence="1 2">
    <name type="scientific">Thamnocephalis sphaerospora</name>
    <dbReference type="NCBI Taxonomy" id="78915"/>
    <lineage>
        <taxon>Eukaryota</taxon>
        <taxon>Fungi</taxon>
        <taxon>Fungi incertae sedis</taxon>
        <taxon>Zoopagomycota</taxon>
        <taxon>Zoopagomycotina</taxon>
        <taxon>Zoopagomycetes</taxon>
        <taxon>Zoopagales</taxon>
        <taxon>Sigmoideomycetaceae</taxon>
        <taxon>Thamnocephalis</taxon>
    </lineage>
</organism>
<dbReference type="STRING" id="78915.A0A4P9XUN2"/>
<keyword evidence="1" id="KW-0966">Cell projection</keyword>
<dbReference type="GO" id="GO:0005737">
    <property type="term" value="C:cytoplasm"/>
    <property type="evidence" value="ECO:0007669"/>
    <property type="project" value="TreeGrafter"/>
</dbReference>
<dbReference type="InterPro" id="IPR005334">
    <property type="entry name" value="Tctex-1-like"/>
</dbReference>
<dbReference type="EMBL" id="KZ992480">
    <property type="protein sequence ID" value="RKP09933.1"/>
    <property type="molecule type" value="Genomic_DNA"/>
</dbReference>
<keyword evidence="1" id="KW-0282">Flagellum</keyword>
<dbReference type="CDD" id="cd21459">
    <property type="entry name" value="DLC-like_TCTEX1D2"/>
    <property type="match status" value="1"/>
</dbReference>
<dbReference type="Proteomes" id="UP000271241">
    <property type="component" value="Unassembled WGS sequence"/>
</dbReference>
<dbReference type="GO" id="GO:0007018">
    <property type="term" value="P:microtubule-based movement"/>
    <property type="evidence" value="ECO:0007669"/>
    <property type="project" value="TreeGrafter"/>
</dbReference>
<dbReference type="PANTHER" id="PTHR21255">
    <property type="entry name" value="T-COMPLEX-ASSOCIATED-TESTIS-EXPRESSED 1/ DYNEIN LIGHT CHAIN"/>
    <property type="match status" value="1"/>
</dbReference>